<feature type="transmembrane region" description="Helical" evidence="8">
    <location>
        <begin position="78"/>
        <end position="100"/>
    </location>
</feature>
<name>A0ABZ2SN16_9ENTE</name>
<keyword evidence="6 8" id="KW-1133">Transmembrane helix</keyword>
<dbReference type="InterPro" id="IPR006512">
    <property type="entry name" value="YidE_YbjL"/>
</dbReference>
<proteinExistence type="inferred from homology"/>
<feature type="transmembrane region" description="Helical" evidence="8">
    <location>
        <begin position="263"/>
        <end position="281"/>
    </location>
</feature>
<feature type="transmembrane region" description="Helical" evidence="8">
    <location>
        <begin position="222"/>
        <end position="242"/>
    </location>
</feature>
<evidence type="ECO:0000259" key="9">
    <source>
        <dbReference type="Pfam" id="PF06826"/>
    </source>
</evidence>
<evidence type="ECO:0000256" key="3">
    <source>
        <dbReference type="ARBA" id="ARBA00022448"/>
    </source>
</evidence>
<feature type="transmembrane region" description="Helical" evidence="8">
    <location>
        <begin position="49"/>
        <end position="66"/>
    </location>
</feature>
<evidence type="ECO:0000256" key="2">
    <source>
        <dbReference type="ARBA" id="ARBA00009854"/>
    </source>
</evidence>
<organism evidence="10 11">
    <name type="scientific">Candidatus Enterococcus lowellii</name>
    <dbReference type="NCBI Taxonomy" id="2230877"/>
    <lineage>
        <taxon>Bacteria</taxon>
        <taxon>Bacillati</taxon>
        <taxon>Bacillota</taxon>
        <taxon>Bacilli</taxon>
        <taxon>Lactobacillales</taxon>
        <taxon>Enterococcaceae</taxon>
        <taxon>Enterococcus</taxon>
    </lineage>
</organism>
<evidence type="ECO:0000256" key="8">
    <source>
        <dbReference type="SAM" id="Phobius"/>
    </source>
</evidence>
<protein>
    <recommendedName>
        <fullName evidence="9">YidE/YbjL duplication domain-containing protein</fullName>
    </recommendedName>
</protein>
<reference evidence="10 11" key="1">
    <citation type="submission" date="2021-03" db="EMBL/GenBank/DDBJ databases">
        <authorList>
            <person name="Gilmore M.S."/>
            <person name="Schwartzman J."/>
            <person name="Van Tyne D."/>
            <person name="Martin M."/>
            <person name="Earl A.M."/>
            <person name="Manson A.L."/>
            <person name="Straub T."/>
            <person name="Salamzade R."/>
            <person name="Saavedra J."/>
            <person name="Lebreton F."/>
            <person name="Prichula J."/>
            <person name="Schaufler K."/>
            <person name="Gaca A."/>
            <person name="Sgardioli B."/>
            <person name="Wagenaar J."/>
            <person name="Strong T."/>
        </authorList>
    </citation>
    <scope>NUCLEOTIDE SEQUENCE [LARGE SCALE GENOMIC DNA]</scope>
    <source>
        <strain evidence="10 11">DIV2402</strain>
    </source>
</reference>
<keyword evidence="4" id="KW-1003">Cell membrane</keyword>
<dbReference type="InterPro" id="IPR050144">
    <property type="entry name" value="AAE_transporter"/>
</dbReference>
<dbReference type="EMBL" id="CP147251">
    <property type="protein sequence ID" value="WYJ77204.1"/>
    <property type="molecule type" value="Genomic_DNA"/>
</dbReference>
<feature type="transmembrane region" description="Helical" evidence="8">
    <location>
        <begin position="351"/>
        <end position="372"/>
    </location>
</feature>
<sequence length="373" mass="39814">MEELFTIFSILVLGYAFGSISFWGIRLGSSGVLLIALVFGHFGHEISEIIRNIGLIFFVTSVGYTAGPVFFRNFKQKAWVYILLGLLTVLAGVLSCLLFLQLFHLPTALALGLYTGAITSTPGLAAALEATKDHLASIGYGIAYPFAVIGKVIAIQMIPKILRTDMKAEREKLAENLKPPKETKRENRKFIQIDQIGFFSFSLAVLLGLVIGAIAIPLPGGATFSLGISGGPLLAGLILGHFRFVGRVSITVPQNTLNVMREFGLMFFLMGAGTSAGVGFVETLQKYGVILFLLGAIMTLVPIIVGYFIARKVFKLDLLLALGAVCGGLTSTPALGVLISSSGTDEVAVPYASTYPIALITIVLATQMIGVFL</sequence>
<evidence type="ECO:0000256" key="6">
    <source>
        <dbReference type="ARBA" id="ARBA00022989"/>
    </source>
</evidence>
<dbReference type="Proteomes" id="UP000664701">
    <property type="component" value="Chromosome"/>
</dbReference>
<dbReference type="RefSeq" id="WP_207942579.1">
    <property type="nucleotide sequence ID" value="NZ_CP147251.1"/>
</dbReference>
<evidence type="ECO:0000256" key="4">
    <source>
        <dbReference type="ARBA" id="ARBA00022475"/>
    </source>
</evidence>
<dbReference type="NCBIfam" id="TIGR01625">
    <property type="entry name" value="YidE_YbjL_dupl"/>
    <property type="match status" value="2"/>
</dbReference>
<evidence type="ECO:0000256" key="1">
    <source>
        <dbReference type="ARBA" id="ARBA00004651"/>
    </source>
</evidence>
<evidence type="ECO:0000256" key="7">
    <source>
        <dbReference type="ARBA" id="ARBA00023136"/>
    </source>
</evidence>
<evidence type="ECO:0000256" key="5">
    <source>
        <dbReference type="ARBA" id="ARBA00022692"/>
    </source>
</evidence>
<dbReference type="PANTHER" id="PTHR30445">
    <property type="entry name" value="K(+)_H(+) ANTIPORTER SUBUNIT KHTT"/>
    <property type="match status" value="1"/>
</dbReference>
<feature type="transmembrane region" description="Helical" evidence="8">
    <location>
        <begin position="316"/>
        <end position="339"/>
    </location>
</feature>
<keyword evidence="3" id="KW-0813">Transport</keyword>
<feature type="transmembrane region" description="Helical" evidence="8">
    <location>
        <begin position="287"/>
        <end position="309"/>
    </location>
</feature>
<evidence type="ECO:0000313" key="11">
    <source>
        <dbReference type="Proteomes" id="UP000664701"/>
    </source>
</evidence>
<keyword evidence="11" id="KW-1185">Reference proteome</keyword>
<reference evidence="10 11" key="2">
    <citation type="submission" date="2024-03" db="EMBL/GenBank/DDBJ databases">
        <title>The Genome Sequence of Enterococcus sp. DIV2402.</title>
        <authorList>
            <consortium name="The Broad Institute Genomics Platform"/>
            <consortium name="The Broad Institute Microbial Omics Core"/>
            <consortium name="The Broad Institute Genomic Center for Infectious Diseases"/>
            <person name="Earl A."/>
            <person name="Manson A."/>
            <person name="Gilmore M."/>
            <person name="Schwartman J."/>
            <person name="Shea T."/>
            <person name="Abouelleil A."/>
            <person name="Cao P."/>
            <person name="Chapman S."/>
            <person name="Cusick C."/>
            <person name="Young S."/>
            <person name="Neafsey D."/>
            <person name="Nusbaum C."/>
            <person name="Birren B."/>
        </authorList>
    </citation>
    <scope>NUCLEOTIDE SEQUENCE [LARGE SCALE GENOMIC DNA]</scope>
    <source>
        <strain evidence="10 11">DIV2402</strain>
    </source>
</reference>
<evidence type="ECO:0000313" key="10">
    <source>
        <dbReference type="EMBL" id="WYJ77204.1"/>
    </source>
</evidence>
<dbReference type="PANTHER" id="PTHR30445:SF3">
    <property type="entry name" value="TRANSPORT PROTEIN YIDE-RELATED"/>
    <property type="match status" value="1"/>
</dbReference>
<feature type="domain" description="YidE/YbjL duplication" evidence="9">
    <location>
        <begin position="201"/>
        <end position="369"/>
    </location>
</feature>
<feature type="transmembrane region" description="Helical" evidence="8">
    <location>
        <begin position="140"/>
        <end position="162"/>
    </location>
</feature>
<keyword evidence="5 8" id="KW-0812">Transmembrane</keyword>
<feature type="transmembrane region" description="Helical" evidence="8">
    <location>
        <begin position="196"/>
        <end position="216"/>
    </location>
</feature>
<comment type="subcellular location">
    <subcellularLocation>
        <location evidence="1">Cell membrane</location>
        <topology evidence="1">Multi-pass membrane protein</topology>
    </subcellularLocation>
</comment>
<comment type="similarity">
    <text evidence="2">Belongs to the AAE transporter (TC 2.A.81) family.</text>
</comment>
<feature type="domain" description="YidE/YbjL duplication" evidence="9">
    <location>
        <begin position="7"/>
        <end position="159"/>
    </location>
</feature>
<accession>A0ABZ2SN16</accession>
<gene>
    <name evidence="10" type="ORF">DOK78_001842</name>
</gene>
<keyword evidence="7 8" id="KW-0472">Membrane</keyword>
<dbReference type="Pfam" id="PF06826">
    <property type="entry name" value="Asp-Al_Ex"/>
    <property type="match status" value="2"/>
</dbReference>